<dbReference type="GO" id="GO:0003723">
    <property type="term" value="F:RNA binding"/>
    <property type="evidence" value="ECO:0007669"/>
    <property type="project" value="UniProtKB-KW"/>
</dbReference>
<sequence length="113" mass="13097">MRHLWTEKLLKEVTLKETKKKIDAFLHEIKNLLSAIPEAPETELTNQAWLPKGGKVLFSMKERFYFLPLAKLKVMGSYLLGTCIKLEINMDVAVTMPQVSHRLTESQNVRDRK</sequence>
<dbReference type="GO" id="GO:0032040">
    <property type="term" value="C:small-subunit processome"/>
    <property type="evidence" value="ECO:0007669"/>
    <property type="project" value="TreeGrafter"/>
</dbReference>
<comment type="subcellular location">
    <subcellularLocation>
        <location evidence="1">Nucleus</location>
        <location evidence="1">Nucleolus</location>
    </subcellularLocation>
</comment>
<dbReference type="PANTHER" id="PTHR17972">
    <property type="entry name" value="NUCLEOLAR RNA-ASSOCIATED PROTEIN"/>
    <property type="match status" value="1"/>
</dbReference>
<protein>
    <recommendedName>
        <fullName evidence="1">Nucleolar protein 6</fullName>
    </recommendedName>
</protein>
<reference evidence="2 3" key="1">
    <citation type="submission" date="2016-02" db="EMBL/GenBank/DDBJ databases">
        <title>Band-tailed pigeon sequencing and assembly.</title>
        <authorList>
            <person name="Soares A.E."/>
            <person name="Novak B.J."/>
            <person name="Rice E.S."/>
            <person name="O'Connell B."/>
            <person name="Chang D."/>
            <person name="Weber S."/>
            <person name="Shapiro B."/>
        </authorList>
    </citation>
    <scope>NUCLEOTIDE SEQUENCE [LARGE SCALE GENOMIC DNA]</scope>
    <source>
        <strain evidence="2">BTP2013</strain>
        <tissue evidence="2">Blood</tissue>
    </source>
</reference>
<dbReference type="GO" id="GO:0034456">
    <property type="term" value="C:UTP-C complex"/>
    <property type="evidence" value="ECO:0007669"/>
    <property type="project" value="TreeGrafter"/>
</dbReference>
<evidence type="ECO:0000313" key="2">
    <source>
        <dbReference type="EMBL" id="OPJ72554.1"/>
    </source>
</evidence>
<evidence type="ECO:0000256" key="1">
    <source>
        <dbReference type="RuleBase" id="RU364032"/>
    </source>
</evidence>
<dbReference type="GO" id="GO:0032545">
    <property type="term" value="C:CURI complex"/>
    <property type="evidence" value="ECO:0007669"/>
    <property type="project" value="TreeGrafter"/>
</dbReference>
<proteinExistence type="inferred from homology"/>
<dbReference type="InterPro" id="IPR005554">
    <property type="entry name" value="NOL6/Upt22"/>
</dbReference>
<dbReference type="PANTHER" id="PTHR17972:SF0">
    <property type="entry name" value="NUCLEOLAR PROTEIN 6"/>
    <property type="match status" value="1"/>
</dbReference>
<dbReference type="GO" id="GO:0006409">
    <property type="term" value="P:tRNA export from nucleus"/>
    <property type="evidence" value="ECO:0007669"/>
    <property type="project" value="TreeGrafter"/>
</dbReference>
<gene>
    <name evidence="2" type="ORF">AV530_011540</name>
</gene>
<organism evidence="2 3">
    <name type="scientific">Patagioenas fasciata monilis</name>
    <dbReference type="NCBI Taxonomy" id="372326"/>
    <lineage>
        <taxon>Eukaryota</taxon>
        <taxon>Metazoa</taxon>
        <taxon>Chordata</taxon>
        <taxon>Craniata</taxon>
        <taxon>Vertebrata</taxon>
        <taxon>Euteleostomi</taxon>
        <taxon>Archelosauria</taxon>
        <taxon>Archosauria</taxon>
        <taxon>Dinosauria</taxon>
        <taxon>Saurischia</taxon>
        <taxon>Theropoda</taxon>
        <taxon>Coelurosauria</taxon>
        <taxon>Aves</taxon>
        <taxon>Neognathae</taxon>
        <taxon>Neoaves</taxon>
        <taxon>Columbimorphae</taxon>
        <taxon>Columbiformes</taxon>
        <taxon>Columbidae</taxon>
        <taxon>Patagioenas</taxon>
    </lineage>
</organism>
<keyword evidence="1" id="KW-0694">RNA-binding</keyword>
<dbReference type="GO" id="GO:0006364">
    <property type="term" value="P:rRNA processing"/>
    <property type="evidence" value="ECO:0007669"/>
    <property type="project" value="TreeGrafter"/>
</dbReference>
<comment type="similarity">
    <text evidence="1">Belongs to the NRAP family.</text>
</comment>
<dbReference type="OrthoDB" id="10251401at2759"/>
<dbReference type="AlphaFoldDB" id="A0A1V4JKC1"/>
<keyword evidence="3" id="KW-1185">Reference proteome</keyword>
<dbReference type="Proteomes" id="UP000190648">
    <property type="component" value="Unassembled WGS sequence"/>
</dbReference>
<dbReference type="EMBL" id="LSYS01007090">
    <property type="protein sequence ID" value="OPJ72554.1"/>
    <property type="molecule type" value="Genomic_DNA"/>
</dbReference>
<name>A0A1V4JKC1_PATFA</name>
<comment type="caution">
    <text evidence="2">The sequence shown here is derived from an EMBL/GenBank/DDBJ whole genome shotgun (WGS) entry which is preliminary data.</text>
</comment>
<accession>A0A1V4JKC1</accession>
<keyword evidence="1" id="KW-0539">Nucleus</keyword>
<evidence type="ECO:0000313" key="3">
    <source>
        <dbReference type="Proteomes" id="UP000190648"/>
    </source>
</evidence>
<dbReference type="STRING" id="372326.A0A1V4JKC1"/>